<feature type="transmembrane region" description="Helical" evidence="6">
    <location>
        <begin position="432"/>
        <end position="452"/>
    </location>
</feature>
<dbReference type="EMBL" id="KV419413">
    <property type="protein sequence ID" value="KZS91705.1"/>
    <property type="molecule type" value="Genomic_DNA"/>
</dbReference>
<evidence type="ECO:0000313" key="8">
    <source>
        <dbReference type="Proteomes" id="UP000076722"/>
    </source>
</evidence>
<dbReference type="STRING" id="1314777.A0A164SQL1"/>
<evidence type="ECO:0000256" key="2">
    <source>
        <dbReference type="ARBA" id="ARBA00022692"/>
    </source>
</evidence>
<feature type="region of interest" description="Disordered" evidence="5">
    <location>
        <begin position="247"/>
        <end position="296"/>
    </location>
</feature>
<evidence type="ECO:0000256" key="4">
    <source>
        <dbReference type="ARBA" id="ARBA00023136"/>
    </source>
</evidence>
<evidence type="ECO:0000256" key="5">
    <source>
        <dbReference type="SAM" id="MobiDB-lite"/>
    </source>
</evidence>
<dbReference type="Proteomes" id="UP000076722">
    <property type="component" value="Unassembled WGS sequence"/>
</dbReference>
<comment type="subcellular location">
    <subcellularLocation>
        <location evidence="1">Membrane</location>
        <topology evidence="1">Multi-pass membrane protein</topology>
    </subcellularLocation>
</comment>
<proteinExistence type="predicted"/>
<dbReference type="Pfam" id="PF03547">
    <property type="entry name" value="Mem_trans"/>
    <property type="match status" value="1"/>
</dbReference>
<feature type="compositionally biased region" description="Polar residues" evidence="5">
    <location>
        <begin position="262"/>
        <end position="271"/>
    </location>
</feature>
<reference evidence="7 8" key="1">
    <citation type="journal article" date="2016" name="Mol. Biol. Evol.">
        <title>Comparative Genomics of Early-Diverging Mushroom-Forming Fungi Provides Insights into the Origins of Lignocellulose Decay Capabilities.</title>
        <authorList>
            <person name="Nagy L.G."/>
            <person name="Riley R."/>
            <person name="Tritt A."/>
            <person name="Adam C."/>
            <person name="Daum C."/>
            <person name="Floudas D."/>
            <person name="Sun H."/>
            <person name="Yadav J.S."/>
            <person name="Pangilinan J."/>
            <person name="Larsson K.H."/>
            <person name="Matsuura K."/>
            <person name="Barry K."/>
            <person name="Labutti K."/>
            <person name="Kuo R."/>
            <person name="Ohm R.A."/>
            <person name="Bhattacharya S.S."/>
            <person name="Shirouzu T."/>
            <person name="Yoshinaga Y."/>
            <person name="Martin F.M."/>
            <person name="Grigoriev I.V."/>
            <person name="Hibbett D.S."/>
        </authorList>
    </citation>
    <scope>NUCLEOTIDE SEQUENCE [LARGE SCALE GENOMIC DNA]</scope>
    <source>
        <strain evidence="7 8">HHB9708</strain>
    </source>
</reference>
<feature type="transmembrane region" description="Helical" evidence="6">
    <location>
        <begin position="72"/>
        <end position="94"/>
    </location>
</feature>
<dbReference type="InterPro" id="IPR004776">
    <property type="entry name" value="Mem_transp_PIN-like"/>
</dbReference>
<gene>
    <name evidence="7" type="ORF">SISNIDRAFT_442955</name>
</gene>
<name>A0A164SQL1_9AGAM</name>
<feature type="transmembrane region" description="Helical" evidence="6">
    <location>
        <begin position="312"/>
        <end position="332"/>
    </location>
</feature>
<feature type="transmembrane region" description="Helical" evidence="6">
    <location>
        <begin position="397"/>
        <end position="420"/>
    </location>
</feature>
<dbReference type="InterPro" id="IPR040254">
    <property type="entry name" value="Ecm3-like"/>
</dbReference>
<keyword evidence="4 6" id="KW-0472">Membrane</keyword>
<keyword evidence="2 6" id="KW-0812">Transmembrane</keyword>
<keyword evidence="3 6" id="KW-1133">Transmembrane helix</keyword>
<dbReference type="AlphaFoldDB" id="A0A164SQL1"/>
<keyword evidence="8" id="KW-1185">Reference proteome</keyword>
<feature type="transmembrane region" description="Helical" evidence="6">
    <location>
        <begin position="106"/>
        <end position="131"/>
    </location>
</feature>
<dbReference type="PANTHER" id="PTHR31274">
    <property type="entry name" value="PROTEIN ECM3"/>
    <property type="match status" value="1"/>
</dbReference>
<feature type="transmembrane region" description="Helical" evidence="6">
    <location>
        <begin position="143"/>
        <end position="161"/>
    </location>
</feature>
<sequence length="492" mass="53344">MGSPSVGALIWISVRPLIRLVATTASGYLITRADLFPTVAARGTGQVLLNITLPCLMFSKIVPAFTPENIAALGPLTLVAVVYQLLGLLLSIIIKQFFWVPHRFRYGILVAGCWGNSGDVPTAVIMSITAVSPFGGTKDSTLAVAYISVFILVTFISLFPLGGHKLVAWDYAGPDEEDNEVKQKLKARNKRLLTSAHRIIRHRKGSSPDIDIENTLPSVIEKIEKIEPSELLTPISERRARFAIEEPILPHSEPGSRPMSPTPSQLTTVYERQSIAKDTESPSTPSTPPTPSPPPTRWHSLRAHLIEFLKSLLSPPCFVILLSLLISLVNPLKGLFTPVPSLHIPNAPDGDPPLAFVLDTAQFVGAASVPLGLITLGSALARLRVPRGDWGKLPMGAIGGLAIGKTVIMPFIGVLICQGLTRVRIIDEGDKVLRFVCIFFSCIPTATTQVFLTQVYSGTGTAENLAAFLIPQYFLMVFSMTALTAYTLHMLF</sequence>
<feature type="transmembrane region" description="Helical" evidence="6">
    <location>
        <begin position="472"/>
        <end position="491"/>
    </location>
</feature>
<protein>
    <submittedName>
        <fullName evidence="7">Auxin efflux carrier</fullName>
    </submittedName>
</protein>
<dbReference type="PANTHER" id="PTHR31274:SF1">
    <property type="entry name" value="AGL149CP"/>
    <property type="match status" value="1"/>
</dbReference>
<evidence type="ECO:0000256" key="3">
    <source>
        <dbReference type="ARBA" id="ARBA00022989"/>
    </source>
</evidence>
<dbReference type="GO" id="GO:0016020">
    <property type="term" value="C:membrane"/>
    <property type="evidence" value="ECO:0007669"/>
    <property type="project" value="UniProtKB-SubCell"/>
</dbReference>
<evidence type="ECO:0000256" key="6">
    <source>
        <dbReference type="SAM" id="Phobius"/>
    </source>
</evidence>
<organism evidence="7 8">
    <name type="scientific">Sistotremastrum niveocremeum HHB9708</name>
    <dbReference type="NCBI Taxonomy" id="1314777"/>
    <lineage>
        <taxon>Eukaryota</taxon>
        <taxon>Fungi</taxon>
        <taxon>Dikarya</taxon>
        <taxon>Basidiomycota</taxon>
        <taxon>Agaricomycotina</taxon>
        <taxon>Agaricomycetes</taxon>
        <taxon>Sistotremastrales</taxon>
        <taxon>Sistotremastraceae</taxon>
        <taxon>Sertulicium</taxon>
        <taxon>Sertulicium niveocremeum</taxon>
    </lineage>
</organism>
<evidence type="ECO:0000256" key="1">
    <source>
        <dbReference type="ARBA" id="ARBA00004141"/>
    </source>
</evidence>
<feature type="compositionally biased region" description="Pro residues" evidence="5">
    <location>
        <begin position="285"/>
        <end position="296"/>
    </location>
</feature>
<accession>A0A164SQL1</accession>
<evidence type="ECO:0000313" key="7">
    <source>
        <dbReference type="EMBL" id="KZS91705.1"/>
    </source>
</evidence>
<dbReference type="OrthoDB" id="435607at2759"/>
<dbReference type="GO" id="GO:0055085">
    <property type="term" value="P:transmembrane transport"/>
    <property type="evidence" value="ECO:0007669"/>
    <property type="project" value="InterPro"/>
</dbReference>